<keyword evidence="1" id="KW-1133">Transmembrane helix</keyword>
<evidence type="ECO:0000313" key="3">
    <source>
        <dbReference type="Proteomes" id="UP000253772"/>
    </source>
</evidence>
<keyword evidence="1" id="KW-0472">Membrane</keyword>
<name>A0A482IQI5_9BURK</name>
<reference evidence="2 3" key="1">
    <citation type="submission" date="2019-03" db="EMBL/GenBank/DDBJ databases">
        <title>Comparative insights into the high quality Complete genome sequence of highly metal resistant Cupriavidus metallidurans strain BS1 isolated from a gold-copper mine.</title>
        <authorList>
            <person name="Mazhar H.S."/>
            <person name="Rensing C."/>
        </authorList>
    </citation>
    <scope>NUCLEOTIDE SEQUENCE [LARGE SCALE GENOMIC DNA]</scope>
    <source>
        <strain evidence="2 3">BS1</strain>
    </source>
</reference>
<dbReference type="RefSeq" id="WP_017515426.1">
    <property type="nucleotide sequence ID" value="NZ_CP037900.1"/>
</dbReference>
<dbReference type="AlphaFoldDB" id="A0A482IQI5"/>
<proteinExistence type="predicted"/>
<gene>
    <name evidence="2" type="ORF">DDF84_006215</name>
</gene>
<sequence length="81" mass="9560">MDLIYRAQEWLADRVSWIQYPKPRVRSLSGHAHGWRLRWQLRPKMNTAVAICLPTAMLFVPRVGVYLAILAAVFLFVYFKR</sequence>
<dbReference type="Proteomes" id="UP000253772">
    <property type="component" value="Chromosome c1"/>
</dbReference>
<dbReference type="OrthoDB" id="9134595at2"/>
<feature type="transmembrane region" description="Helical" evidence="1">
    <location>
        <begin position="63"/>
        <end position="79"/>
    </location>
</feature>
<protein>
    <submittedName>
        <fullName evidence="2">Uncharacterized protein</fullName>
    </submittedName>
</protein>
<organism evidence="2 3">
    <name type="scientific">Cupriavidus metallidurans</name>
    <dbReference type="NCBI Taxonomy" id="119219"/>
    <lineage>
        <taxon>Bacteria</taxon>
        <taxon>Pseudomonadati</taxon>
        <taxon>Pseudomonadota</taxon>
        <taxon>Betaproteobacteria</taxon>
        <taxon>Burkholderiales</taxon>
        <taxon>Burkholderiaceae</taxon>
        <taxon>Cupriavidus</taxon>
    </lineage>
</organism>
<accession>A0A482IQI5</accession>
<dbReference type="EMBL" id="CP037900">
    <property type="protein sequence ID" value="QBP09379.1"/>
    <property type="molecule type" value="Genomic_DNA"/>
</dbReference>
<evidence type="ECO:0000313" key="2">
    <source>
        <dbReference type="EMBL" id="QBP09379.1"/>
    </source>
</evidence>
<evidence type="ECO:0000256" key="1">
    <source>
        <dbReference type="SAM" id="Phobius"/>
    </source>
</evidence>
<keyword evidence="1" id="KW-0812">Transmembrane</keyword>